<dbReference type="EMBL" id="JAQIZT010000018">
    <property type="protein sequence ID" value="KAJ6957908.1"/>
    <property type="molecule type" value="Genomic_DNA"/>
</dbReference>
<sequence length="44" mass="4744">MAKMGSHKGTPSRTRQGIHLDLISSATCPELARLHGTQTHHPLA</sequence>
<evidence type="ECO:0000313" key="2">
    <source>
        <dbReference type="Proteomes" id="UP001164929"/>
    </source>
</evidence>
<proteinExistence type="predicted"/>
<comment type="caution">
    <text evidence="1">The sequence shown here is derived from an EMBL/GenBank/DDBJ whole genome shotgun (WGS) entry which is preliminary data.</text>
</comment>
<gene>
    <name evidence="1" type="ORF">NC653_039773</name>
</gene>
<dbReference type="Proteomes" id="UP001164929">
    <property type="component" value="Chromosome 18"/>
</dbReference>
<dbReference type="AlphaFoldDB" id="A0AAD6LC20"/>
<organism evidence="1 2">
    <name type="scientific">Populus alba x Populus x berolinensis</name>
    <dbReference type="NCBI Taxonomy" id="444605"/>
    <lineage>
        <taxon>Eukaryota</taxon>
        <taxon>Viridiplantae</taxon>
        <taxon>Streptophyta</taxon>
        <taxon>Embryophyta</taxon>
        <taxon>Tracheophyta</taxon>
        <taxon>Spermatophyta</taxon>
        <taxon>Magnoliopsida</taxon>
        <taxon>eudicotyledons</taxon>
        <taxon>Gunneridae</taxon>
        <taxon>Pentapetalae</taxon>
        <taxon>rosids</taxon>
        <taxon>fabids</taxon>
        <taxon>Malpighiales</taxon>
        <taxon>Salicaceae</taxon>
        <taxon>Saliceae</taxon>
        <taxon>Populus</taxon>
    </lineage>
</organism>
<name>A0AAD6LC20_9ROSI</name>
<evidence type="ECO:0000313" key="1">
    <source>
        <dbReference type="EMBL" id="KAJ6957908.1"/>
    </source>
</evidence>
<keyword evidence="2" id="KW-1185">Reference proteome</keyword>
<accession>A0AAD6LC20</accession>
<reference evidence="1 2" key="1">
    <citation type="journal article" date="2023" name="Mol. Ecol. Resour.">
        <title>Chromosome-level genome assembly of a triploid poplar Populus alba 'Berolinensis'.</title>
        <authorList>
            <person name="Chen S."/>
            <person name="Yu Y."/>
            <person name="Wang X."/>
            <person name="Wang S."/>
            <person name="Zhang T."/>
            <person name="Zhou Y."/>
            <person name="He R."/>
            <person name="Meng N."/>
            <person name="Wang Y."/>
            <person name="Liu W."/>
            <person name="Liu Z."/>
            <person name="Liu J."/>
            <person name="Guo Q."/>
            <person name="Huang H."/>
            <person name="Sederoff R.R."/>
            <person name="Wang G."/>
            <person name="Qu G."/>
            <person name="Chen S."/>
        </authorList>
    </citation>
    <scope>NUCLEOTIDE SEQUENCE [LARGE SCALE GENOMIC DNA]</scope>
    <source>
        <strain evidence="1">SC-2020</strain>
    </source>
</reference>
<protein>
    <submittedName>
        <fullName evidence="1">Uncharacterized protein</fullName>
    </submittedName>
</protein>